<dbReference type="Proteomes" id="UP000182915">
    <property type="component" value="Chromosome I"/>
</dbReference>
<evidence type="ECO:0000256" key="3">
    <source>
        <dbReference type="ARBA" id="ARBA00022741"/>
    </source>
</evidence>
<dbReference type="PROSITE" id="PS50011">
    <property type="entry name" value="PROTEIN_KINASE_DOM"/>
    <property type="match status" value="1"/>
</dbReference>
<dbReference type="AlphaFoldDB" id="A0A1H6IDI5"/>
<keyword evidence="6" id="KW-0175">Coiled coil</keyword>
<dbReference type="Pfam" id="PF00069">
    <property type="entry name" value="Pkinase"/>
    <property type="match status" value="1"/>
</dbReference>
<evidence type="ECO:0000256" key="2">
    <source>
        <dbReference type="ARBA" id="ARBA00022679"/>
    </source>
</evidence>
<feature type="region of interest" description="Disordered" evidence="7">
    <location>
        <begin position="1"/>
        <end position="50"/>
    </location>
</feature>
<dbReference type="SMART" id="SM00220">
    <property type="entry name" value="S_TKc"/>
    <property type="match status" value="1"/>
</dbReference>
<evidence type="ECO:0000256" key="4">
    <source>
        <dbReference type="ARBA" id="ARBA00022777"/>
    </source>
</evidence>
<evidence type="ECO:0000256" key="7">
    <source>
        <dbReference type="SAM" id="MobiDB-lite"/>
    </source>
</evidence>
<dbReference type="STRING" id="370526.SAMN04489835_0142"/>
<dbReference type="RefSeq" id="WP_083405517.1">
    <property type="nucleotide sequence ID" value="NZ_LT629971.1"/>
</dbReference>
<evidence type="ECO:0000256" key="5">
    <source>
        <dbReference type="ARBA" id="ARBA00022840"/>
    </source>
</evidence>
<dbReference type="GO" id="GO:0005524">
    <property type="term" value="F:ATP binding"/>
    <property type="evidence" value="ECO:0007669"/>
    <property type="project" value="UniProtKB-KW"/>
</dbReference>
<feature type="domain" description="Protein kinase" evidence="9">
    <location>
        <begin position="59"/>
        <end position="318"/>
    </location>
</feature>
<dbReference type="PANTHER" id="PTHR24351">
    <property type="entry name" value="RIBOSOMAL PROTEIN S6 KINASE"/>
    <property type="match status" value="1"/>
</dbReference>
<keyword evidence="3" id="KW-0547">Nucleotide-binding</keyword>
<dbReference type="InterPro" id="IPR000719">
    <property type="entry name" value="Prot_kinase_dom"/>
</dbReference>
<feature type="transmembrane region" description="Helical" evidence="8">
    <location>
        <begin position="732"/>
        <end position="765"/>
    </location>
</feature>
<sequence length="769" mass="84139">MASEPTQRDQRPPTQRDQRPPTQRDQRPPTQRDQRPHTQRDHAPPRSALRLPDYLEAEYDLIEDLDSGGEANVAVIRRRRDGVCKVVKIYHRGITLSQSFVDRLATADPAHVLPVTRSTYTGWGAPRFIEVMDFLPDGSLETLLARSGGRAPELALDILVEMTEALQYIHQRMGIVHRDIKPANILIRSRQPLDLVLADLGIAAELAATRQSRRDTTGGIKGTLVYQSPETLNTPNAGRSRDWWAVGMMMCEVLTGQHPFKDGSGRPLRDENAIRHAITMGDIDLSAVADPRWNLLCRGLLVHNPVDRWSAPQIRAWLDGDSPPVAAARPAGIRGDRPIPAFRFARRRFTDPVQLATHMVTNWDAAVSLFTSKQQCDALRAWIREDVRDTHIETNLLTPVGGRRSQIDARILEFAAHYRGSDVIYRGAPINSRDLAIRYLQAGDDWPRDPLLQSLEPDVVAALVETQFDEKAGPAGQSAEYYALARLSRYAKDVDQRIDAAAAAIVQAATTRVAGVDVGVDVREAIPRRITRAKGVARAALLSPACLTDLHRDLTQMDRSGPHWFAALCAQTRPPARHPDNADADAQQIATTALAHGVGDLARHYQQAVAAAEAAEQERRREIEAAEAAAVRHRNQAIKRGLTLRALGAAAVAVAALIAHIMVTPKVPPTTEWPFSWVHEILNFPSATFQQVALVLAIAALVLMVVVVNFADLDLRMMDTATKSAIGFGGVCLLPLVLSAVCFVLLIALGIAAVGVVILIAIGIAGAAS</sequence>
<accession>A0A1H6IDI5</accession>
<dbReference type="Gene3D" id="1.10.510.10">
    <property type="entry name" value="Transferase(Phosphotransferase) domain 1"/>
    <property type="match status" value="1"/>
</dbReference>
<dbReference type="SUPFAM" id="SSF56112">
    <property type="entry name" value="Protein kinase-like (PK-like)"/>
    <property type="match status" value="1"/>
</dbReference>
<dbReference type="GO" id="GO:0004674">
    <property type="term" value="F:protein serine/threonine kinase activity"/>
    <property type="evidence" value="ECO:0007669"/>
    <property type="project" value="UniProtKB-KW"/>
</dbReference>
<protein>
    <submittedName>
        <fullName evidence="10">Serine/threonine protein kinase</fullName>
    </submittedName>
</protein>
<evidence type="ECO:0000313" key="10">
    <source>
        <dbReference type="EMBL" id="SEH46779.1"/>
    </source>
</evidence>
<organism evidence="10 11">
    <name type="scientific">Mycolicibacterium rutilum</name>
    <name type="common">Mycobacterium rutilum</name>
    <dbReference type="NCBI Taxonomy" id="370526"/>
    <lineage>
        <taxon>Bacteria</taxon>
        <taxon>Bacillati</taxon>
        <taxon>Actinomycetota</taxon>
        <taxon>Actinomycetes</taxon>
        <taxon>Mycobacteriales</taxon>
        <taxon>Mycobacteriaceae</taxon>
        <taxon>Mycolicibacterium</taxon>
    </lineage>
</organism>
<name>A0A1H6IDI5_MYCRU</name>
<proteinExistence type="predicted"/>
<keyword evidence="8" id="KW-0812">Transmembrane</keyword>
<dbReference type="PROSITE" id="PS00108">
    <property type="entry name" value="PROTEIN_KINASE_ST"/>
    <property type="match status" value="1"/>
</dbReference>
<evidence type="ECO:0000256" key="8">
    <source>
        <dbReference type="SAM" id="Phobius"/>
    </source>
</evidence>
<keyword evidence="11" id="KW-1185">Reference proteome</keyword>
<feature type="compositionally biased region" description="Basic and acidic residues" evidence="7">
    <location>
        <begin position="1"/>
        <end position="44"/>
    </location>
</feature>
<keyword evidence="1 10" id="KW-0723">Serine/threonine-protein kinase</keyword>
<feature type="transmembrane region" description="Helical" evidence="8">
    <location>
        <begin position="642"/>
        <end position="663"/>
    </location>
</feature>
<reference evidence="11" key="1">
    <citation type="submission" date="2016-10" db="EMBL/GenBank/DDBJ databases">
        <authorList>
            <person name="Varghese N."/>
            <person name="Submissions S."/>
        </authorList>
    </citation>
    <scope>NUCLEOTIDE SEQUENCE [LARGE SCALE GENOMIC DNA]</scope>
    <source>
        <strain evidence="11">DSM 45405</strain>
    </source>
</reference>
<keyword evidence="2" id="KW-0808">Transferase</keyword>
<keyword evidence="8" id="KW-0472">Membrane</keyword>
<dbReference type="InterPro" id="IPR008271">
    <property type="entry name" value="Ser/Thr_kinase_AS"/>
</dbReference>
<evidence type="ECO:0000256" key="6">
    <source>
        <dbReference type="SAM" id="Coils"/>
    </source>
</evidence>
<keyword evidence="5" id="KW-0067">ATP-binding</keyword>
<dbReference type="InterPro" id="IPR011009">
    <property type="entry name" value="Kinase-like_dom_sf"/>
</dbReference>
<dbReference type="EMBL" id="LT629971">
    <property type="protein sequence ID" value="SEH46779.1"/>
    <property type="molecule type" value="Genomic_DNA"/>
</dbReference>
<dbReference type="OrthoDB" id="5492697at2"/>
<keyword evidence="8" id="KW-1133">Transmembrane helix</keyword>
<gene>
    <name evidence="10" type="ORF">SAMN04489835_0142</name>
</gene>
<feature type="transmembrane region" description="Helical" evidence="8">
    <location>
        <begin position="692"/>
        <end position="711"/>
    </location>
</feature>
<feature type="coiled-coil region" evidence="6">
    <location>
        <begin position="605"/>
        <end position="636"/>
    </location>
</feature>
<evidence type="ECO:0000256" key="1">
    <source>
        <dbReference type="ARBA" id="ARBA00022527"/>
    </source>
</evidence>
<evidence type="ECO:0000259" key="9">
    <source>
        <dbReference type="PROSITE" id="PS50011"/>
    </source>
</evidence>
<evidence type="ECO:0000313" key="11">
    <source>
        <dbReference type="Proteomes" id="UP000182915"/>
    </source>
</evidence>
<keyword evidence="4 10" id="KW-0418">Kinase</keyword>